<evidence type="ECO:0000256" key="2">
    <source>
        <dbReference type="SAM" id="SignalP"/>
    </source>
</evidence>
<gene>
    <name evidence="3" type="ORF">PINE0816_LOCUS21236</name>
</gene>
<evidence type="ECO:0000313" key="3">
    <source>
        <dbReference type="EMBL" id="CAD8425076.1"/>
    </source>
</evidence>
<protein>
    <submittedName>
        <fullName evidence="3">Uncharacterized protein</fullName>
    </submittedName>
</protein>
<feature type="region of interest" description="Disordered" evidence="1">
    <location>
        <begin position="29"/>
        <end position="57"/>
    </location>
</feature>
<dbReference type="EMBL" id="HBEL01045613">
    <property type="protein sequence ID" value="CAD8425076.1"/>
    <property type="molecule type" value="Transcribed_RNA"/>
</dbReference>
<dbReference type="AlphaFoldDB" id="A0A7S0CJI3"/>
<reference evidence="3" key="1">
    <citation type="submission" date="2021-01" db="EMBL/GenBank/DDBJ databases">
        <authorList>
            <person name="Corre E."/>
            <person name="Pelletier E."/>
            <person name="Niang G."/>
            <person name="Scheremetjew M."/>
            <person name="Finn R."/>
            <person name="Kale V."/>
            <person name="Holt S."/>
            <person name="Cochrane G."/>
            <person name="Meng A."/>
            <person name="Brown T."/>
            <person name="Cohen L."/>
        </authorList>
    </citation>
    <scope>NUCLEOTIDE SEQUENCE</scope>
    <source>
        <strain evidence="3">CCAP1064/1</strain>
    </source>
</reference>
<feature type="compositionally biased region" description="Polar residues" evidence="1">
    <location>
        <begin position="32"/>
        <end position="41"/>
    </location>
</feature>
<feature type="chain" id="PRO_5031544300" evidence="2">
    <location>
        <begin position="25"/>
        <end position="102"/>
    </location>
</feature>
<sequence length="102" mass="11373">MTQLRRKALTCFTLFLSLWNHVSATMLEHNDTSGSNKNRGQSAIKLSHTKSDSSATNHVRGSFTEAFYSDKRSGYYETVRKVPIHSSNENHGCLSGRNVGLP</sequence>
<organism evidence="3">
    <name type="scientific">Proboscia inermis</name>
    <dbReference type="NCBI Taxonomy" id="420281"/>
    <lineage>
        <taxon>Eukaryota</taxon>
        <taxon>Sar</taxon>
        <taxon>Stramenopiles</taxon>
        <taxon>Ochrophyta</taxon>
        <taxon>Bacillariophyta</taxon>
        <taxon>Coscinodiscophyceae</taxon>
        <taxon>Rhizosoleniophycidae</taxon>
        <taxon>Rhizosoleniales</taxon>
        <taxon>Rhizosoleniaceae</taxon>
        <taxon>Proboscia</taxon>
    </lineage>
</organism>
<name>A0A7S0CJI3_9STRA</name>
<evidence type="ECO:0000256" key="1">
    <source>
        <dbReference type="SAM" id="MobiDB-lite"/>
    </source>
</evidence>
<accession>A0A7S0CJI3</accession>
<keyword evidence="2" id="KW-0732">Signal</keyword>
<feature type="signal peptide" evidence="2">
    <location>
        <begin position="1"/>
        <end position="24"/>
    </location>
</feature>
<proteinExistence type="predicted"/>